<comment type="caution">
    <text evidence="2">The sequence shown here is derived from an EMBL/GenBank/DDBJ whole genome shotgun (WGS) entry which is preliminary data.</text>
</comment>
<dbReference type="Pfam" id="PF13768">
    <property type="entry name" value="VWA_3"/>
    <property type="match status" value="1"/>
</dbReference>
<dbReference type="RefSeq" id="WP_166124975.1">
    <property type="nucleotide sequence ID" value="NZ_JAANOQ010000001.1"/>
</dbReference>
<dbReference type="EMBL" id="JACRUN010000001">
    <property type="protein sequence ID" value="MBC5833739.1"/>
    <property type="molecule type" value="Genomic_DNA"/>
</dbReference>
<dbReference type="InterPro" id="IPR036465">
    <property type="entry name" value="vWFA_dom_sf"/>
</dbReference>
<proteinExistence type="predicted"/>
<evidence type="ECO:0000259" key="1">
    <source>
        <dbReference type="PROSITE" id="PS50234"/>
    </source>
</evidence>
<dbReference type="InterPro" id="IPR002035">
    <property type="entry name" value="VWF_A"/>
</dbReference>
<gene>
    <name evidence="2" type="ORF">H8R27_02450</name>
</gene>
<reference evidence="2 3" key="1">
    <citation type="submission" date="2020-08" db="EMBL/GenBank/DDBJ databases">
        <title>Description of novel Flavobacterium F-408 isolate.</title>
        <authorList>
            <person name="Saticioglu I.B."/>
            <person name="Duman M."/>
            <person name="Altun S."/>
        </authorList>
    </citation>
    <scope>NUCLEOTIDE SEQUENCE [LARGE SCALE GENOMIC DNA]</scope>
    <source>
        <strain evidence="2 3">F-408</strain>
    </source>
</reference>
<dbReference type="Gene3D" id="3.40.50.410">
    <property type="entry name" value="von Willebrand factor, type A domain"/>
    <property type="match status" value="1"/>
</dbReference>
<accession>A0ABR7IVB5</accession>
<sequence>MKNINILIDASGSMGFMERAGVEHENKYLLPDGSTRTQLVKKILINSIIPKLSFVENLEINSFRQEATLDSEGQKIIVNNKVLEVPKNYSCFSGKYNFEIIKNEIEKIENPKSGGTPLFWAISMILHQKNKDDFNIIVLSDGDANDKINFDEEILRQIDICKKKCTVYFIGIDQDEESQKKSKNLAEKTNGFYVNIDLVNYSEEKFESLLFSLNASIITNGLKWYNNLNQKDLYVEHIIPLTIRDDEYDKKLEAISNNVSFKNENQSSDKKSKIDDNINVESIAEQVEFNTKSLGLIETQMQSLVKEISYLRKDKLNIEDEFVSNEDEELNKKIGYQCEQFLNSIFKTNNWEKVNWLNELNEQSKPYDFEVTVSGINYYIECKGSINNSKEFFLTKNEWQFYLQNRNNYRLYFVSEINAANPEIIRIEDLLVDMGDGKLIPCSSVNRKVKADRILFQINK</sequence>
<dbReference type="Pfam" id="PF13020">
    <property type="entry name" value="NOV_C"/>
    <property type="match status" value="1"/>
</dbReference>
<dbReference type="Proteomes" id="UP000605990">
    <property type="component" value="Unassembled WGS sequence"/>
</dbReference>
<keyword evidence="3" id="KW-1185">Reference proteome</keyword>
<evidence type="ECO:0000313" key="3">
    <source>
        <dbReference type="Proteomes" id="UP000605990"/>
    </source>
</evidence>
<evidence type="ECO:0000313" key="2">
    <source>
        <dbReference type="EMBL" id="MBC5833739.1"/>
    </source>
</evidence>
<name>A0ABR7IVB5_9FLAO</name>
<organism evidence="2 3">
    <name type="scientific">Flavobacterium bernardetii</name>
    <dbReference type="NCBI Taxonomy" id="2813823"/>
    <lineage>
        <taxon>Bacteria</taxon>
        <taxon>Pseudomonadati</taxon>
        <taxon>Bacteroidota</taxon>
        <taxon>Flavobacteriia</taxon>
        <taxon>Flavobacteriales</taxon>
        <taxon>Flavobacteriaceae</taxon>
        <taxon>Flavobacterium</taxon>
    </lineage>
</organism>
<feature type="domain" description="VWFA" evidence="1">
    <location>
        <begin position="3"/>
        <end position="217"/>
    </location>
</feature>
<dbReference type="SUPFAM" id="SSF53300">
    <property type="entry name" value="vWA-like"/>
    <property type="match status" value="1"/>
</dbReference>
<dbReference type="InterPro" id="IPR024975">
    <property type="entry name" value="NOV_C"/>
</dbReference>
<protein>
    <submittedName>
        <fullName evidence="2">DUF3883 domain-containing protein</fullName>
    </submittedName>
</protein>
<dbReference type="PROSITE" id="PS50234">
    <property type="entry name" value="VWFA"/>
    <property type="match status" value="1"/>
</dbReference>